<organism evidence="2 3">
    <name type="scientific">Roseivivax jejudonensis</name>
    <dbReference type="NCBI Taxonomy" id="1529041"/>
    <lineage>
        <taxon>Bacteria</taxon>
        <taxon>Pseudomonadati</taxon>
        <taxon>Pseudomonadota</taxon>
        <taxon>Alphaproteobacteria</taxon>
        <taxon>Rhodobacterales</taxon>
        <taxon>Roseobacteraceae</taxon>
        <taxon>Roseivivax</taxon>
    </lineage>
</organism>
<sequence length="206" mass="22156">MITDIEDYVRDGCGRCARFATPDCSVRHWQEAVLALRALCRDAGLGETVKWGHPCYVHAGRNIAIIGAVRGGARLGFFNAALLSDPAGLLERQGPNTRHPDTVRVTSAARVHAIAPDLRACLDEAMRHAEAGTRPPPATAEPDLPDDLVEALAADSDLAAAFDALTPGRRRSYAIALASAKRAETRQRRIAAFRDRILAGKGATER</sequence>
<dbReference type="PIRSF" id="PIRSF021308">
    <property type="entry name" value="UCP021308"/>
    <property type="match status" value="1"/>
</dbReference>
<evidence type="ECO:0000313" key="2">
    <source>
        <dbReference type="EMBL" id="SLN38541.1"/>
    </source>
</evidence>
<reference evidence="2 3" key="1">
    <citation type="submission" date="2017-03" db="EMBL/GenBank/DDBJ databases">
        <authorList>
            <person name="Afonso C.L."/>
            <person name="Miller P.J."/>
            <person name="Scott M.A."/>
            <person name="Spackman E."/>
            <person name="Goraichik I."/>
            <person name="Dimitrov K.M."/>
            <person name="Suarez D.L."/>
            <person name="Swayne D.E."/>
        </authorList>
    </citation>
    <scope>NUCLEOTIDE SEQUENCE [LARGE SCALE GENOMIC DNA]</scope>
    <source>
        <strain evidence="2 3">CECT 8625</strain>
    </source>
</reference>
<dbReference type="Pfam" id="PF08818">
    <property type="entry name" value="DUF1801"/>
    <property type="match status" value="1"/>
</dbReference>
<gene>
    <name evidence="2" type="ORF">ROJ8625_01776</name>
</gene>
<dbReference type="Pfam" id="PF13376">
    <property type="entry name" value="OmdA"/>
    <property type="match status" value="1"/>
</dbReference>
<protein>
    <recommendedName>
        <fullName evidence="1">YdhG-like domain-containing protein</fullName>
    </recommendedName>
</protein>
<dbReference type="RefSeq" id="WP_085791507.1">
    <property type="nucleotide sequence ID" value="NZ_FWFK01000003.1"/>
</dbReference>
<dbReference type="OrthoDB" id="214150at2"/>
<proteinExistence type="predicted"/>
<feature type="domain" description="YdhG-like" evidence="1">
    <location>
        <begin position="29"/>
        <end position="126"/>
    </location>
</feature>
<dbReference type="AlphaFoldDB" id="A0A1X6Z2F8"/>
<dbReference type="EMBL" id="FWFK01000003">
    <property type="protein sequence ID" value="SLN38541.1"/>
    <property type="molecule type" value="Genomic_DNA"/>
</dbReference>
<evidence type="ECO:0000259" key="1">
    <source>
        <dbReference type="Pfam" id="PF08818"/>
    </source>
</evidence>
<accession>A0A1X6Z2F8</accession>
<dbReference type="InterPro" id="IPR016786">
    <property type="entry name" value="YdeI_bac"/>
</dbReference>
<dbReference type="SUPFAM" id="SSF159888">
    <property type="entry name" value="YdhG-like"/>
    <property type="match status" value="1"/>
</dbReference>
<dbReference type="Proteomes" id="UP000193570">
    <property type="component" value="Unassembled WGS sequence"/>
</dbReference>
<keyword evidence="3" id="KW-1185">Reference proteome</keyword>
<dbReference type="InterPro" id="IPR014922">
    <property type="entry name" value="YdhG-like"/>
</dbReference>
<evidence type="ECO:0000313" key="3">
    <source>
        <dbReference type="Proteomes" id="UP000193570"/>
    </source>
</evidence>
<name>A0A1X6Z2F8_9RHOB</name>